<evidence type="ECO:0000313" key="4">
    <source>
        <dbReference type="EMBL" id="OTF94437.1"/>
    </source>
</evidence>
<feature type="region of interest" description="Disordered" evidence="2">
    <location>
        <begin position="294"/>
        <end position="313"/>
    </location>
</feature>
<evidence type="ECO:0000313" key="5">
    <source>
        <dbReference type="Proteomes" id="UP000215914"/>
    </source>
</evidence>
<gene>
    <name evidence="4" type="ORF">HannXRQ_Chr15g0472061</name>
</gene>
<evidence type="ECO:0000256" key="2">
    <source>
        <dbReference type="SAM" id="MobiDB-lite"/>
    </source>
</evidence>
<feature type="region of interest" description="Disordered" evidence="2">
    <location>
        <begin position="659"/>
        <end position="712"/>
    </location>
</feature>
<keyword evidence="1" id="KW-0175">Coiled coil</keyword>
<proteinExistence type="predicted"/>
<feature type="coiled-coil region" evidence="1">
    <location>
        <begin position="442"/>
        <end position="469"/>
    </location>
</feature>
<dbReference type="Proteomes" id="UP000215914">
    <property type="component" value="Chromosome 15"/>
</dbReference>
<organism evidence="4 5">
    <name type="scientific">Helianthus annuus</name>
    <name type="common">Common sunflower</name>
    <dbReference type="NCBI Taxonomy" id="4232"/>
    <lineage>
        <taxon>Eukaryota</taxon>
        <taxon>Viridiplantae</taxon>
        <taxon>Streptophyta</taxon>
        <taxon>Embryophyta</taxon>
        <taxon>Tracheophyta</taxon>
        <taxon>Spermatophyta</taxon>
        <taxon>Magnoliopsida</taxon>
        <taxon>eudicotyledons</taxon>
        <taxon>Gunneridae</taxon>
        <taxon>Pentapetalae</taxon>
        <taxon>asterids</taxon>
        <taxon>campanulids</taxon>
        <taxon>Asterales</taxon>
        <taxon>Asteraceae</taxon>
        <taxon>Asteroideae</taxon>
        <taxon>Heliantheae alliance</taxon>
        <taxon>Heliantheae</taxon>
        <taxon>Helianthus</taxon>
    </lineage>
</organism>
<evidence type="ECO:0000259" key="3">
    <source>
        <dbReference type="Pfam" id="PF04195"/>
    </source>
</evidence>
<dbReference type="PANTHER" id="PTHR31099:SF41">
    <property type="entry name" value="TRANSPOSASE (PUTATIVE), GYPSY TYPE-RELATED"/>
    <property type="match status" value="1"/>
</dbReference>
<sequence length="712" mass="79573">MGARMDMAKSFSRLTQEEVDLFSMEWGIGTKYKPVAPACDKSINDCPSGMIALYYHHFEVSNLRYPFSNFVLNILEYYRVSFGQIHPLDMARVLRFEILCRACGYNPTLLSFRRFFRLAKNGDWFTFETIQVDTCLISFMVSTLGVWKDRFFWVSEEIVPFKLVWRHPDAVLNEPEPFDSEINTLFLEILKGCPSRLRPFPVHLLVLLGISKVWEKANRDLVLIRDGKVMSALDFIKSDDTSDVAFDDVAATPGENAVVKGSDYRFEGSGYVNVLNVKGFTKVTASKGSTRRSQRYLKGVDQPSGSEPIDVSDDIEASGNQTVDVGKGKEKELVVSNKKKKLIKKGTPPVIQGSSAKSVESFEGSEGQDVYVPNWRVKVGDNFKDPAVCVEALAHFAPRGVRSAISEMEADHLISRMMLSSCNLSAFLAEGVTRFAKGMQEYEGASKKKEKMEASIVAMKKEIEIFSEKELAWTKKEEEFTKRHEIEMGDLKKSFEASLLKLKSDREALAMQQKAFDKEKNGLKTLVAQATGDNQWLIEQGFHQVVTYLLHSKEFNSALGDVYTKLLNLGKHQGLVAGYKLHESGQPLEKSPLYRPEASDVFKSSVEQTERLSYPYVSQVASCYGKPLSVLQELKPDGLNEKLCAEMLGSLSRKRSYWGDSEDTFPGESDAPKDASLEGSAVEDLGPKAKKVKKIKKAKGSSSGVSKPSTNA</sequence>
<evidence type="ECO:0000256" key="1">
    <source>
        <dbReference type="SAM" id="Coils"/>
    </source>
</evidence>
<name>A0A251S6H2_HELAN</name>
<dbReference type="PANTHER" id="PTHR31099">
    <property type="entry name" value="OS06G0165300 PROTEIN"/>
    <property type="match status" value="1"/>
</dbReference>
<dbReference type="AlphaFoldDB" id="A0A251S6H2"/>
<feature type="compositionally biased region" description="Basic residues" evidence="2">
    <location>
        <begin position="688"/>
        <end position="699"/>
    </location>
</feature>
<accession>A0A251S6H2</accession>
<reference evidence="5" key="1">
    <citation type="journal article" date="2017" name="Nature">
        <title>The sunflower genome provides insights into oil metabolism, flowering and Asterid evolution.</title>
        <authorList>
            <person name="Badouin H."/>
            <person name="Gouzy J."/>
            <person name="Grassa C.J."/>
            <person name="Murat F."/>
            <person name="Staton S.E."/>
            <person name="Cottret L."/>
            <person name="Lelandais-Briere C."/>
            <person name="Owens G.L."/>
            <person name="Carrere S."/>
            <person name="Mayjonade B."/>
            <person name="Legrand L."/>
            <person name="Gill N."/>
            <person name="Kane N.C."/>
            <person name="Bowers J.E."/>
            <person name="Hubner S."/>
            <person name="Bellec A."/>
            <person name="Berard A."/>
            <person name="Berges H."/>
            <person name="Blanchet N."/>
            <person name="Boniface M.C."/>
            <person name="Brunel D."/>
            <person name="Catrice O."/>
            <person name="Chaidir N."/>
            <person name="Claudel C."/>
            <person name="Donnadieu C."/>
            <person name="Faraut T."/>
            <person name="Fievet G."/>
            <person name="Helmstetter N."/>
            <person name="King M."/>
            <person name="Knapp S.J."/>
            <person name="Lai Z."/>
            <person name="Le Paslier M.C."/>
            <person name="Lippi Y."/>
            <person name="Lorenzon L."/>
            <person name="Mandel J.R."/>
            <person name="Marage G."/>
            <person name="Marchand G."/>
            <person name="Marquand E."/>
            <person name="Bret-Mestries E."/>
            <person name="Morien E."/>
            <person name="Nambeesan S."/>
            <person name="Nguyen T."/>
            <person name="Pegot-Espagnet P."/>
            <person name="Pouilly N."/>
            <person name="Raftis F."/>
            <person name="Sallet E."/>
            <person name="Schiex T."/>
            <person name="Thomas J."/>
            <person name="Vandecasteele C."/>
            <person name="Vares D."/>
            <person name="Vear F."/>
            <person name="Vautrin S."/>
            <person name="Crespi M."/>
            <person name="Mangin B."/>
            <person name="Burke J.M."/>
            <person name="Salse J."/>
            <person name="Munos S."/>
            <person name="Vincourt P."/>
            <person name="Rieseberg L.H."/>
            <person name="Langlade N.B."/>
        </authorList>
    </citation>
    <scope>NUCLEOTIDE SEQUENCE [LARGE SCALE GENOMIC DNA]</scope>
    <source>
        <strain evidence="5">cv. SF193</strain>
    </source>
</reference>
<dbReference type="InParanoid" id="A0A251S6H2"/>
<protein>
    <submittedName>
        <fullName evidence="4">Putative transposase (Putative), gypsy type</fullName>
    </submittedName>
</protein>
<dbReference type="InterPro" id="IPR007321">
    <property type="entry name" value="Transposase_28"/>
</dbReference>
<feature type="compositionally biased region" description="Low complexity" evidence="2">
    <location>
        <begin position="700"/>
        <end position="712"/>
    </location>
</feature>
<feature type="domain" description="Transposase (putative) gypsy type" evidence="3">
    <location>
        <begin position="57"/>
        <end position="118"/>
    </location>
</feature>
<keyword evidence="5" id="KW-1185">Reference proteome</keyword>
<dbReference type="EMBL" id="CM007904">
    <property type="protein sequence ID" value="OTF94437.1"/>
    <property type="molecule type" value="Genomic_DNA"/>
</dbReference>
<dbReference type="Pfam" id="PF04195">
    <property type="entry name" value="Transposase_28"/>
    <property type="match status" value="1"/>
</dbReference>